<dbReference type="GO" id="GO:0000160">
    <property type="term" value="P:phosphorelay signal transduction system"/>
    <property type="evidence" value="ECO:0007669"/>
    <property type="project" value="InterPro"/>
</dbReference>
<sequence>MKLMLGDDDIDDIELFHEAVKEVRPDAELIVSYNGRQVLSKLQTETPAVIFLDINMPEMNGWECLKYLKDDIALKDIPVVMYTTSSSKRDIDIARNLGAFKLVTKPDRFQDLLKIISGILGEIDN</sequence>
<feature type="modified residue" description="4-aspartylphosphate" evidence="1">
    <location>
        <position position="53"/>
    </location>
</feature>
<dbReference type="EMBL" id="LVXG01000023">
    <property type="protein sequence ID" value="OQP47484.1"/>
    <property type="molecule type" value="Genomic_DNA"/>
</dbReference>
<dbReference type="STRING" id="354355.SAMN05660816_01689"/>
<dbReference type="InterPro" id="IPR011006">
    <property type="entry name" value="CheY-like_superfamily"/>
</dbReference>
<comment type="caution">
    <text evidence="3">The sequence shown here is derived from an EMBL/GenBank/DDBJ whole genome shotgun (WGS) entry which is preliminary data.</text>
</comment>
<dbReference type="PANTHER" id="PTHR44520:SF2">
    <property type="entry name" value="RESPONSE REGULATOR RCP1"/>
    <property type="match status" value="1"/>
</dbReference>
<evidence type="ECO:0000259" key="2">
    <source>
        <dbReference type="PROSITE" id="PS50110"/>
    </source>
</evidence>
<evidence type="ECO:0000313" key="3">
    <source>
        <dbReference type="EMBL" id="OQP47484.1"/>
    </source>
</evidence>
<dbReference type="InterPro" id="IPR001789">
    <property type="entry name" value="Sig_transdc_resp-reg_receiver"/>
</dbReference>
<reference evidence="4" key="1">
    <citation type="submission" date="2016-04" db="EMBL/GenBank/DDBJ databases">
        <authorList>
            <person name="Chen L."/>
            <person name="Zhuang W."/>
            <person name="Wang G."/>
        </authorList>
    </citation>
    <scope>NUCLEOTIDE SEQUENCE [LARGE SCALE GENOMIC DNA]</scope>
    <source>
        <strain evidence="4">17621</strain>
    </source>
</reference>
<name>A0A1V9ENF6_9BACT</name>
<dbReference type="Pfam" id="PF00072">
    <property type="entry name" value="Response_reg"/>
    <property type="match status" value="1"/>
</dbReference>
<dbReference type="OrthoDB" id="7631574at2"/>
<dbReference type="PANTHER" id="PTHR44520">
    <property type="entry name" value="RESPONSE REGULATOR RCP1-RELATED"/>
    <property type="match status" value="1"/>
</dbReference>
<dbReference type="InterPro" id="IPR052893">
    <property type="entry name" value="TCS_response_regulator"/>
</dbReference>
<dbReference type="PROSITE" id="PS50110">
    <property type="entry name" value="RESPONSE_REGULATORY"/>
    <property type="match status" value="1"/>
</dbReference>
<dbReference type="SUPFAM" id="SSF52172">
    <property type="entry name" value="CheY-like"/>
    <property type="match status" value="1"/>
</dbReference>
<gene>
    <name evidence="3" type="ORF">A4H97_08310</name>
</gene>
<dbReference type="Gene3D" id="3.40.50.2300">
    <property type="match status" value="1"/>
</dbReference>
<dbReference type="AlphaFoldDB" id="A0A1V9ENF6"/>
<keyword evidence="4" id="KW-1185">Reference proteome</keyword>
<protein>
    <recommendedName>
        <fullName evidence="2">Response regulatory domain-containing protein</fullName>
    </recommendedName>
</protein>
<dbReference type="RefSeq" id="WP_081201733.1">
    <property type="nucleotide sequence ID" value="NZ_FOCZ01000002.1"/>
</dbReference>
<proteinExistence type="predicted"/>
<dbReference type="Proteomes" id="UP000192610">
    <property type="component" value="Unassembled WGS sequence"/>
</dbReference>
<dbReference type="SMART" id="SM00448">
    <property type="entry name" value="REC"/>
    <property type="match status" value="1"/>
</dbReference>
<evidence type="ECO:0000256" key="1">
    <source>
        <dbReference type="PROSITE-ProRule" id="PRU00169"/>
    </source>
</evidence>
<evidence type="ECO:0000313" key="4">
    <source>
        <dbReference type="Proteomes" id="UP000192610"/>
    </source>
</evidence>
<feature type="domain" description="Response regulatory" evidence="2">
    <location>
        <begin position="2"/>
        <end position="120"/>
    </location>
</feature>
<accession>A0A1V9ENF6</accession>
<keyword evidence="1" id="KW-0597">Phosphoprotein</keyword>
<organism evidence="3 4">
    <name type="scientific">Niastella yeongjuensis</name>
    <dbReference type="NCBI Taxonomy" id="354355"/>
    <lineage>
        <taxon>Bacteria</taxon>
        <taxon>Pseudomonadati</taxon>
        <taxon>Bacteroidota</taxon>
        <taxon>Chitinophagia</taxon>
        <taxon>Chitinophagales</taxon>
        <taxon>Chitinophagaceae</taxon>
        <taxon>Niastella</taxon>
    </lineage>
</organism>